<comment type="subcellular location">
    <subcellularLocation>
        <location evidence="1">Cell membrane</location>
        <topology evidence="1">Lipid-anchor</topology>
        <topology evidence="1">GPI-anchor</topology>
    </subcellularLocation>
</comment>
<keyword evidence="8 14" id="KW-0862">Zinc</keyword>
<organism evidence="18">
    <name type="scientific">Musca domestica</name>
    <name type="common">House fly</name>
    <dbReference type="NCBI Taxonomy" id="7370"/>
    <lineage>
        <taxon>Eukaryota</taxon>
        <taxon>Metazoa</taxon>
        <taxon>Ecdysozoa</taxon>
        <taxon>Arthropoda</taxon>
        <taxon>Hexapoda</taxon>
        <taxon>Insecta</taxon>
        <taxon>Pterygota</taxon>
        <taxon>Neoptera</taxon>
        <taxon>Endopterygota</taxon>
        <taxon>Diptera</taxon>
        <taxon>Brachycera</taxon>
        <taxon>Muscomorpha</taxon>
        <taxon>Muscoidea</taxon>
        <taxon>Muscidae</taxon>
        <taxon>Musca</taxon>
    </lineage>
</organism>
<accession>A0A1I8MQT9</accession>
<dbReference type="GO" id="GO:0098552">
    <property type="term" value="C:side of membrane"/>
    <property type="evidence" value="ECO:0007669"/>
    <property type="project" value="UniProtKB-KW"/>
</dbReference>
<comment type="similarity">
    <text evidence="2 15">Belongs to the alkaline phosphatase family.</text>
</comment>
<dbReference type="PANTHER" id="PTHR11596">
    <property type="entry name" value="ALKALINE PHOSPHATASE"/>
    <property type="match status" value="1"/>
</dbReference>
<dbReference type="GO" id="GO:0046872">
    <property type="term" value="F:metal ion binding"/>
    <property type="evidence" value="ECO:0007669"/>
    <property type="project" value="UniProtKB-KW"/>
</dbReference>
<feature type="active site" description="Phosphoserine intermediate" evidence="13">
    <location>
        <position position="151"/>
    </location>
</feature>
<sequence>MLKTFSQVLTILLVLGISWRMGHCGVISSLDDNTEHDHRMHPTFNFKPVDRLYKRAMPMLKFDSSKPEEKYLEFWNDVGQDILSQQLASKSLLNTNMAKNVIMFLGDGMSIPTITAGRVYLGGEEKQFTFEKFPYIGLSKTYCANSQVADSACTATAYLGGVKANYATVGVTAAIELNDCRAQNITEHHVHSIAAWAQSQGMATGLITTTTVTHASPAGVYAHAANRNWENDAEILKTNNDPTECQDIATQLIYNEVGRKLNVILGGGRENFLPTSQQGKRLDGRNLIKEWQDSHGPKAAYVETKEQLRNLPKDTERVMGLFANNHIPYHLDADRSVIPSLKEMVEQALEILEKQSNGKGYFLFVEGGRIDHAHHDTLALKALDETAEFDKAIKFARQQTSQDDTLIVVTSDHSHTMSVAGYSSRKNDIFGINNGQLALDQLPYATLSYANGPGYENNVLKAGAGLKRKNLKEINMKHKDYKFPTTVPLESETHGGDDVAVFASGPFAHLFTGAYEQNFIPHAMAYASCLGSKRTACHDGLHRQRQ</sequence>
<dbReference type="InterPro" id="IPR017850">
    <property type="entry name" value="Alkaline_phosphatase_core_sf"/>
</dbReference>
<evidence type="ECO:0000256" key="8">
    <source>
        <dbReference type="ARBA" id="ARBA00022833"/>
    </source>
</evidence>
<dbReference type="FunFam" id="3.40.720.10:FF:000008">
    <property type="entry name" value="Alkaline phosphatase"/>
    <property type="match status" value="1"/>
</dbReference>
<feature type="signal peptide" evidence="17">
    <location>
        <begin position="1"/>
        <end position="24"/>
    </location>
</feature>
<feature type="binding site" evidence="14">
    <location>
        <position position="216"/>
    </location>
    <ligand>
        <name>Mg(2+)</name>
        <dbReference type="ChEBI" id="CHEBI:18420"/>
    </ligand>
</feature>
<dbReference type="OrthoDB" id="5818554at2759"/>
<dbReference type="VEuPathDB" id="VectorBase:MDOMA2_011501"/>
<dbReference type="EnsemblMetazoa" id="MDOA007510-RA">
    <property type="protein sequence ID" value="MDOA007510-PA"/>
    <property type="gene ID" value="MDOA007510"/>
</dbReference>
<comment type="catalytic activity">
    <reaction evidence="16">
        <text>a phosphate monoester + H2O = an alcohol + phosphate</text>
        <dbReference type="Rhea" id="RHEA:15017"/>
        <dbReference type="ChEBI" id="CHEBI:15377"/>
        <dbReference type="ChEBI" id="CHEBI:30879"/>
        <dbReference type="ChEBI" id="CHEBI:43474"/>
        <dbReference type="ChEBI" id="CHEBI:67140"/>
        <dbReference type="EC" id="3.1.3.1"/>
    </reaction>
</comment>
<name>A0A1I8MQT9_MUSDO</name>
<evidence type="ECO:0000256" key="2">
    <source>
        <dbReference type="ARBA" id="ARBA00005984"/>
    </source>
</evidence>
<feature type="binding site" evidence="14">
    <location>
        <position position="494"/>
    </location>
    <ligand>
        <name>Zn(2+)</name>
        <dbReference type="ChEBI" id="CHEBI:29105"/>
        <label>2</label>
    </ligand>
</feature>
<feature type="binding site" evidence="14">
    <location>
        <position position="107"/>
    </location>
    <ligand>
        <name>Mg(2+)</name>
        <dbReference type="ChEBI" id="CHEBI:18420"/>
    </ligand>
</feature>
<evidence type="ECO:0000256" key="12">
    <source>
        <dbReference type="ARBA" id="ARBA00023288"/>
    </source>
</evidence>
<dbReference type="SMART" id="SM00098">
    <property type="entry name" value="alkPPc"/>
    <property type="match status" value="1"/>
</dbReference>
<evidence type="ECO:0000256" key="11">
    <source>
        <dbReference type="ARBA" id="ARBA00023180"/>
    </source>
</evidence>
<dbReference type="STRING" id="7370.A0A1I8MQT9"/>
<evidence type="ECO:0000256" key="13">
    <source>
        <dbReference type="PIRSR" id="PIRSR601952-1"/>
    </source>
</evidence>
<keyword evidence="6 14" id="KW-0479">Metal-binding</keyword>
<feature type="binding site" evidence="14">
    <location>
        <position position="413"/>
    </location>
    <ligand>
        <name>Zn(2+)</name>
        <dbReference type="ChEBI" id="CHEBI:29105"/>
        <label>2</label>
    </ligand>
</feature>
<evidence type="ECO:0000256" key="16">
    <source>
        <dbReference type="RuleBase" id="RU003947"/>
    </source>
</evidence>
<dbReference type="InterPro" id="IPR001952">
    <property type="entry name" value="Alkaline_phosphatase"/>
</dbReference>
<keyword evidence="5" id="KW-0336">GPI-anchor</keyword>
<evidence type="ECO:0000256" key="9">
    <source>
        <dbReference type="ARBA" id="ARBA00022842"/>
    </source>
</evidence>
<comment type="cofactor">
    <cofactor evidence="14">
        <name>Zn(2+)</name>
        <dbReference type="ChEBI" id="CHEBI:29105"/>
    </cofactor>
    <text evidence="14">Binds 2 Zn(2+) ions.</text>
</comment>
<dbReference type="VEuPathDB" id="VectorBase:MDOA007510"/>
<dbReference type="PROSITE" id="PS00123">
    <property type="entry name" value="ALKALINE_PHOSPHATASE"/>
    <property type="match status" value="1"/>
</dbReference>
<evidence type="ECO:0000256" key="6">
    <source>
        <dbReference type="ARBA" id="ARBA00022723"/>
    </source>
</evidence>
<dbReference type="CDD" id="cd16012">
    <property type="entry name" value="ALP"/>
    <property type="match status" value="1"/>
</dbReference>
<keyword evidence="17" id="KW-0732">Signal</keyword>
<dbReference type="eggNOG" id="KOG4126">
    <property type="taxonomic scope" value="Eukaryota"/>
</dbReference>
<keyword evidence="7 16" id="KW-0378">Hydrolase</keyword>
<protein>
    <recommendedName>
        <fullName evidence="3 16">Alkaline phosphatase</fullName>
        <ecNumber evidence="3 16">3.1.3.1</ecNumber>
    </recommendedName>
</protein>
<reference evidence="18" key="1">
    <citation type="submission" date="2020-05" db="UniProtKB">
        <authorList>
            <consortium name="EnsemblMetazoa"/>
        </authorList>
    </citation>
    <scope>IDENTIFICATION</scope>
    <source>
        <strain evidence="18">Aabys</strain>
    </source>
</reference>
<evidence type="ECO:0000256" key="1">
    <source>
        <dbReference type="ARBA" id="ARBA00004609"/>
    </source>
</evidence>
<evidence type="ECO:0000256" key="15">
    <source>
        <dbReference type="RuleBase" id="RU003946"/>
    </source>
</evidence>
<feature type="binding site" evidence="14">
    <location>
        <position position="375"/>
    </location>
    <ligand>
        <name>Zn(2+)</name>
        <dbReference type="ChEBI" id="CHEBI:29105"/>
        <label>2</label>
    </ligand>
</feature>
<feature type="chain" id="PRO_5044560714" description="Alkaline phosphatase" evidence="17">
    <location>
        <begin position="25"/>
        <end position="546"/>
    </location>
</feature>
<gene>
    <name evidence="18" type="primary">101897004</name>
</gene>
<feature type="binding site" evidence="14">
    <location>
        <position position="371"/>
    </location>
    <ligand>
        <name>Zn(2+)</name>
        <dbReference type="ChEBI" id="CHEBI:29105"/>
        <label>2</label>
    </ligand>
</feature>
<dbReference type="Pfam" id="PF00245">
    <property type="entry name" value="Alk_phosphatase"/>
    <property type="match status" value="1"/>
</dbReference>
<feature type="binding site" evidence="14">
    <location>
        <position position="107"/>
    </location>
    <ligand>
        <name>Zn(2+)</name>
        <dbReference type="ChEBI" id="CHEBI:29105"/>
        <label>2</label>
    </ligand>
</feature>
<dbReference type="Gene3D" id="3.40.720.10">
    <property type="entry name" value="Alkaline Phosphatase, subunit A"/>
    <property type="match status" value="1"/>
</dbReference>
<dbReference type="RefSeq" id="XP_005187921.3">
    <property type="nucleotide sequence ID" value="XM_005187864.4"/>
</dbReference>
<keyword evidence="12" id="KW-0449">Lipoprotein</keyword>
<keyword evidence="11" id="KW-0325">Glycoprotein</keyword>
<feature type="binding site" evidence="14">
    <location>
        <position position="412"/>
    </location>
    <ligand>
        <name>Zn(2+)</name>
        <dbReference type="ChEBI" id="CHEBI:29105"/>
        <label>2</label>
    </ligand>
</feature>
<dbReference type="PRINTS" id="PR00113">
    <property type="entry name" value="ALKPHPHTASE"/>
</dbReference>
<evidence type="ECO:0000256" key="10">
    <source>
        <dbReference type="ARBA" id="ARBA00023136"/>
    </source>
</evidence>
<evidence type="ECO:0000256" key="4">
    <source>
        <dbReference type="ARBA" id="ARBA00022475"/>
    </source>
</evidence>
<evidence type="ECO:0000256" key="7">
    <source>
        <dbReference type="ARBA" id="ARBA00022801"/>
    </source>
</evidence>
<keyword evidence="4" id="KW-1003">Cell membrane</keyword>
<evidence type="ECO:0000256" key="17">
    <source>
        <dbReference type="SAM" id="SignalP"/>
    </source>
</evidence>
<dbReference type="GO" id="GO:0005886">
    <property type="term" value="C:plasma membrane"/>
    <property type="evidence" value="ECO:0007669"/>
    <property type="project" value="UniProtKB-SubCell"/>
</dbReference>
<evidence type="ECO:0000256" key="3">
    <source>
        <dbReference type="ARBA" id="ARBA00012647"/>
    </source>
</evidence>
<evidence type="ECO:0000256" key="14">
    <source>
        <dbReference type="PIRSR" id="PIRSR601952-2"/>
    </source>
</evidence>
<evidence type="ECO:0000313" key="18">
    <source>
        <dbReference type="EnsemblMetazoa" id="MDOA007510-PA"/>
    </source>
</evidence>
<dbReference type="GO" id="GO:0004035">
    <property type="term" value="F:alkaline phosphatase activity"/>
    <property type="evidence" value="ECO:0007669"/>
    <property type="project" value="UniProtKB-EC"/>
</dbReference>
<dbReference type="PANTHER" id="PTHR11596:SF95">
    <property type="entry name" value="ALKALINE PHOSPHATASE-RELATED"/>
    <property type="match status" value="1"/>
</dbReference>
<keyword evidence="10" id="KW-0472">Membrane</keyword>
<dbReference type="InterPro" id="IPR018299">
    <property type="entry name" value="Alkaline_phosphatase_AS"/>
</dbReference>
<evidence type="ECO:0000256" key="5">
    <source>
        <dbReference type="ARBA" id="ARBA00022622"/>
    </source>
</evidence>
<proteinExistence type="inferred from homology"/>
<dbReference type="SUPFAM" id="SSF53649">
    <property type="entry name" value="Alkaline phosphatase-like"/>
    <property type="match status" value="1"/>
</dbReference>
<dbReference type="AlphaFoldDB" id="A0A1I8MQT9"/>
<feature type="binding site" evidence="14">
    <location>
        <position position="366"/>
    </location>
    <ligand>
        <name>Mg(2+)</name>
        <dbReference type="ChEBI" id="CHEBI:18420"/>
    </ligand>
</feature>
<keyword evidence="9 14" id="KW-0460">Magnesium</keyword>
<comment type="cofactor">
    <cofactor evidence="14">
        <name>Mg(2+)</name>
        <dbReference type="ChEBI" id="CHEBI:18420"/>
    </cofactor>
    <text evidence="14">Binds 1 Mg(2+) ion.</text>
</comment>
<feature type="binding site" evidence="14">
    <location>
        <position position="214"/>
    </location>
    <ligand>
        <name>Mg(2+)</name>
        <dbReference type="ChEBI" id="CHEBI:18420"/>
    </ligand>
</feature>
<dbReference type="KEGG" id="mde:101897004"/>
<dbReference type="EC" id="3.1.3.1" evidence="3 16"/>